<comment type="caution">
    <text evidence="1">The sequence shown here is derived from an EMBL/GenBank/DDBJ whole genome shotgun (WGS) entry which is preliminary data.</text>
</comment>
<accession>A0ACB1B248</accession>
<gene>
    <name evidence="1" type="ORF">MENTE1834_LOCUS45720</name>
</gene>
<evidence type="ECO:0000313" key="2">
    <source>
        <dbReference type="Proteomes" id="UP001497535"/>
    </source>
</evidence>
<name>A0ACB1B248_MELEN</name>
<evidence type="ECO:0000313" key="1">
    <source>
        <dbReference type="EMBL" id="CAK5115995.1"/>
    </source>
</evidence>
<keyword evidence="2" id="KW-1185">Reference proteome</keyword>
<proteinExistence type="predicted"/>
<dbReference type="Proteomes" id="UP001497535">
    <property type="component" value="Unassembled WGS sequence"/>
</dbReference>
<reference evidence="1" key="1">
    <citation type="submission" date="2023-11" db="EMBL/GenBank/DDBJ databases">
        <authorList>
            <person name="Poullet M."/>
        </authorList>
    </citation>
    <scope>NUCLEOTIDE SEQUENCE</scope>
    <source>
        <strain evidence="1">E1834</strain>
    </source>
</reference>
<organism evidence="1 2">
    <name type="scientific">Meloidogyne enterolobii</name>
    <name type="common">Root-knot nematode worm</name>
    <name type="synonym">Meloidogyne mayaguensis</name>
    <dbReference type="NCBI Taxonomy" id="390850"/>
    <lineage>
        <taxon>Eukaryota</taxon>
        <taxon>Metazoa</taxon>
        <taxon>Ecdysozoa</taxon>
        <taxon>Nematoda</taxon>
        <taxon>Chromadorea</taxon>
        <taxon>Rhabditida</taxon>
        <taxon>Tylenchina</taxon>
        <taxon>Tylenchomorpha</taxon>
        <taxon>Tylenchoidea</taxon>
        <taxon>Meloidogynidae</taxon>
        <taxon>Meloidogyninae</taxon>
        <taxon>Meloidogyne</taxon>
    </lineage>
</organism>
<dbReference type="EMBL" id="CAVMJV010000156">
    <property type="protein sequence ID" value="CAK5115995.1"/>
    <property type="molecule type" value="Genomic_DNA"/>
</dbReference>
<protein>
    <submittedName>
        <fullName evidence="1">Uncharacterized protein</fullName>
    </submittedName>
</protein>
<sequence>MLATKKLIRKQIKQKIDQLLSKPEGLEVIEKESNFVKEKLFNHQWFKQAKRIAIYVSTFGEIVTDEIILRALEDGKEITSGRSTLLLVLIFSVLIKWVFRKYFFNKNFFRIKKGNEHMEMLKLSSKDEFAKLERTTWGIRQHSSDLSPPTYFDGMTTKQNEHLLDLIVMPGVAFTLNGKRLGHGRGYYDRFLLEYSQKCNGNYPKTIALALNLQIIEDLPMSERDVYINQILYST</sequence>